<accession>A0A1A7ZBU2</accession>
<keyword evidence="2" id="KW-0863">Zinc-finger</keyword>
<name>A0A1A7ZBU2_NOTFU</name>
<keyword evidence="5" id="KW-0804">Transcription</keyword>
<dbReference type="SUPFAM" id="SSF53098">
    <property type="entry name" value="Ribonuclease H-like"/>
    <property type="match status" value="1"/>
</dbReference>
<dbReference type="AlphaFoldDB" id="A0A1A7ZBU2"/>
<sequence>ESDVEQNNIICKVCRKKVLANRGNTSHLFNHLKTKHVVEYEESQKLRPQQTPSQSSVEKSGFRDMNKTLDPRYEVPSRKHFSQTEMPKLYEKVDAKTTRKSASKKHQATTKRLLKEELQACVTTDNGANMMVQRLLEQEKAISQVLKADRRTRHLVPTWQDIDVLESMSKTLEPLVEFTDALSGEEHASVSYVKPVLHLLHNTVLPLADDGTDLTAGMKRTTLTYLNEKYSDPATDDLLHMASFVDPRLRSSCILVYTGVCTC</sequence>
<evidence type="ECO:0000256" key="4">
    <source>
        <dbReference type="ARBA" id="ARBA00023015"/>
    </source>
</evidence>
<keyword evidence="4" id="KW-0805">Transcription regulation</keyword>
<dbReference type="EMBL" id="HADY01001594">
    <property type="protein sequence ID" value="SBP40079.1"/>
    <property type="molecule type" value="Transcribed_RNA"/>
</dbReference>
<feature type="compositionally biased region" description="Polar residues" evidence="6">
    <location>
        <begin position="46"/>
        <end position="58"/>
    </location>
</feature>
<evidence type="ECO:0000256" key="6">
    <source>
        <dbReference type="SAM" id="MobiDB-lite"/>
    </source>
</evidence>
<feature type="non-terminal residue" evidence="8">
    <location>
        <position position="1"/>
    </location>
</feature>
<feature type="domain" description="BED-type" evidence="7">
    <location>
        <begin position="6"/>
        <end position="36"/>
    </location>
</feature>
<keyword evidence="1" id="KW-0479">Metal-binding</keyword>
<dbReference type="InterPro" id="IPR012337">
    <property type="entry name" value="RNaseH-like_sf"/>
</dbReference>
<dbReference type="InterPro" id="IPR003656">
    <property type="entry name" value="Znf_BED"/>
</dbReference>
<gene>
    <name evidence="8" type="primary">CT583712.1</name>
</gene>
<keyword evidence="3" id="KW-0862">Zinc</keyword>
<organism evidence="8">
    <name type="scientific">Nothobranchius furzeri</name>
    <name type="common">Turquoise killifish</name>
    <dbReference type="NCBI Taxonomy" id="105023"/>
    <lineage>
        <taxon>Eukaryota</taxon>
        <taxon>Metazoa</taxon>
        <taxon>Chordata</taxon>
        <taxon>Craniata</taxon>
        <taxon>Vertebrata</taxon>
        <taxon>Euteleostomi</taxon>
        <taxon>Actinopterygii</taxon>
        <taxon>Neopterygii</taxon>
        <taxon>Teleostei</taxon>
        <taxon>Neoteleostei</taxon>
        <taxon>Acanthomorphata</taxon>
        <taxon>Ovalentaria</taxon>
        <taxon>Atherinomorphae</taxon>
        <taxon>Cyprinodontiformes</taxon>
        <taxon>Nothobranchiidae</taxon>
        <taxon>Nothobranchius</taxon>
    </lineage>
</organism>
<dbReference type="Pfam" id="PF02892">
    <property type="entry name" value="zf-BED"/>
    <property type="match status" value="1"/>
</dbReference>
<feature type="region of interest" description="Disordered" evidence="6">
    <location>
        <begin position="41"/>
        <end position="61"/>
    </location>
</feature>
<dbReference type="InterPro" id="IPR036236">
    <property type="entry name" value="Znf_C2H2_sf"/>
</dbReference>
<evidence type="ECO:0000256" key="1">
    <source>
        <dbReference type="ARBA" id="ARBA00022723"/>
    </source>
</evidence>
<protein>
    <recommendedName>
        <fullName evidence="7">BED-type domain-containing protein</fullName>
    </recommendedName>
</protein>
<evidence type="ECO:0000256" key="3">
    <source>
        <dbReference type="ARBA" id="ARBA00022833"/>
    </source>
</evidence>
<dbReference type="PANTHER" id="PTHR46481:SF9">
    <property type="entry name" value="ZINC FINGER BED DOMAIN-CONTAINING PROTEIN 1-LIKE"/>
    <property type="match status" value="1"/>
</dbReference>
<reference evidence="8" key="1">
    <citation type="submission" date="2016-05" db="EMBL/GenBank/DDBJ databases">
        <authorList>
            <person name="Lavstsen T."/>
            <person name="Jespersen J.S."/>
        </authorList>
    </citation>
    <scope>NUCLEOTIDE SEQUENCE</scope>
    <source>
        <tissue evidence="8">Brain</tissue>
    </source>
</reference>
<evidence type="ECO:0000256" key="5">
    <source>
        <dbReference type="ARBA" id="ARBA00023163"/>
    </source>
</evidence>
<evidence type="ECO:0000259" key="7">
    <source>
        <dbReference type="Pfam" id="PF02892"/>
    </source>
</evidence>
<dbReference type="GO" id="GO:0003677">
    <property type="term" value="F:DNA binding"/>
    <property type="evidence" value="ECO:0007669"/>
    <property type="project" value="InterPro"/>
</dbReference>
<reference evidence="8" key="2">
    <citation type="submission" date="2016-06" db="EMBL/GenBank/DDBJ databases">
        <title>The genome of a short-lived fish provides insights into sex chromosome evolution and the genetic control of aging.</title>
        <authorList>
            <person name="Reichwald K."/>
            <person name="Felder M."/>
            <person name="Petzold A."/>
            <person name="Koch P."/>
            <person name="Groth M."/>
            <person name="Platzer M."/>
        </authorList>
    </citation>
    <scope>NUCLEOTIDE SEQUENCE</scope>
    <source>
        <tissue evidence="8">Brain</tissue>
    </source>
</reference>
<dbReference type="SUPFAM" id="SSF57667">
    <property type="entry name" value="beta-beta-alpha zinc fingers"/>
    <property type="match status" value="1"/>
</dbReference>
<dbReference type="PANTHER" id="PTHR46481">
    <property type="entry name" value="ZINC FINGER BED DOMAIN-CONTAINING PROTEIN 4"/>
    <property type="match status" value="1"/>
</dbReference>
<proteinExistence type="predicted"/>
<dbReference type="GO" id="GO:0008270">
    <property type="term" value="F:zinc ion binding"/>
    <property type="evidence" value="ECO:0007669"/>
    <property type="project" value="UniProtKB-KW"/>
</dbReference>
<evidence type="ECO:0000313" key="8">
    <source>
        <dbReference type="EMBL" id="SBP40079.1"/>
    </source>
</evidence>
<evidence type="ECO:0000256" key="2">
    <source>
        <dbReference type="ARBA" id="ARBA00022771"/>
    </source>
</evidence>
<dbReference type="InterPro" id="IPR052035">
    <property type="entry name" value="ZnF_BED_domain_contain"/>
</dbReference>